<protein>
    <submittedName>
        <fullName evidence="1">Uncharacterized protein</fullName>
    </submittedName>
</protein>
<gene>
    <name evidence="1" type="ORF">H8911_01685</name>
</gene>
<sequence>MSEVLAPEGVVCRQYMLGMQNVFGRSGNPKDLLDTMSWTLSISQIK</sequence>
<comment type="caution">
    <text evidence="1">The sequence shown here is derived from an EMBL/GenBank/DDBJ whole genome shotgun (WGS) entry which is preliminary data.</text>
</comment>
<name>A0ABR7KGB1_9FIRM</name>
<proteinExistence type="predicted"/>
<accession>A0ABR7KGB1</accession>
<keyword evidence="2" id="KW-1185">Reference proteome</keyword>
<dbReference type="RefSeq" id="WP_186998504.1">
    <property type="nucleotide sequence ID" value="NZ_JACRWH010000003.1"/>
</dbReference>
<reference evidence="1 2" key="1">
    <citation type="submission" date="2020-08" db="EMBL/GenBank/DDBJ databases">
        <authorList>
            <person name="Liu C."/>
            <person name="Sun Q."/>
        </authorList>
    </citation>
    <scope>NUCLEOTIDE SEQUENCE [LARGE SCALE GENOMIC DNA]</scope>
    <source>
        <strain evidence="1 2">L34</strain>
    </source>
</reference>
<evidence type="ECO:0000313" key="2">
    <source>
        <dbReference type="Proteomes" id="UP000649075"/>
    </source>
</evidence>
<organism evidence="1 2">
    <name type="scientific">Holdemanella hominis</name>
    <dbReference type="NCBI Taxonomy" id="2764327"/>
    <lineage>
        <taxon>Bacteria</taxon>
        <taxon>Bacillati</taxon>
        <taxon>Bacillota</taxon>
        <taxon>Erysipelotrichia</taxon>
        <taxon>Erysipelotrichales</taxon>
        <taxon>Erysipelotrichaceae</taxon>
        <taxon>Holdemanella</taxon>
    </lineage>
</organism>
<evidence type="ECO:0000313" key="1">
    <source>
        <dbReference type="EMBL" id="MBC6011471.1"/>
    </source>
</evidence>
<dbReference type="Proteomes" id="UP000649075">
    <property type="component" value="Unassembled WGS sequence"/>
</dbReference>
<dbReference type="EMBL" id="JACRWH010000003">
    <property type="protein sequence ID" value="MBC6011471.1"/>
    <property type="molecule type" value="Genomic_DNA"/>
</dbReference>